<dbReference type="InterPro" id="IPR004101">
    <property type="entry name" value="Mur_ligase_C"/>
</dbReference>
<reference evidence="19" key="1">
    <citation type="submission" date="2016-10" db="EMBL/GenBank/DDBJ databases">
        <authorList>
            <person name="Varghese N."/>
            <person name="Submissions S."/>
        </authorList>
    </citation>
    <scope>NUCLEOTIDE SEQUENCE [LARGE SCALE GENOMIC DNA]</scope>
    <source>
        <strain evidence="19">CGMCC 1.3566</strain>
    </source>
</reference>
<evidence type="ECO:0000256" key="11">
    <source>
        <dbReference type="ARBA" id="ARBA00023306"/>
    </source>
</evidence>
<evidence type="ECO:0000256" key="12">
    <source>
        <dbReference type="ARBA" id="ARBA00023316"/>
    </source>
</evidence>
<dbReference type="PANTHER" id="PTHR43445:SF3">
    <property type="entry name" value="UDP-N-ACETYLMURAMATE--L-ALANINE LIGASE"/>
    <property type="match status" value="1"/>
</dbReference>
<dbReference type="InterPro" id="IPR005758">
    <property type="entry name" value="UDP-N-AcMur_Ala_ligase_MurC"/>
</dbReference>
<organism evidence="18 19">
    <name type="scientific">Salinibacillus kushneri</name>
    <dbReference type="NCBI Taxonomy" id="237682"/>
    <lineage>
        <taxon>Bacteria</taxon>
        <taxon>Bacillati</taxon>
        <taxon>Bacillota</taxon>
        <taxon>Bacilli</taxon>
        <taxon>Bacillales</taxon>
        <taxon>Bacillaceae</taxon>
        <taxon>Salinibacillus</taxon>
    </lineage>
</organism>
<comment type="pathway">
    <text evidence="2 14">Cell wall biogenesis; peptidoglycan biosynthesis.</text>
</comment>
<dbReference type="RefSeq" id="WP_093137720.1">
    <property type="nucleotide sequence ID" value="NZ_FOHJ01000018.1"/>
</dbReference>
<evidence type="ECO:0000256" key="9">
    <source>
        <dbReference type="ARBA" id="ARBA00022960"/>
    </source>
</evidence>
<dbReference type="InterPro" id="IPR050061">
    <property type="entry name" value="MurCDEF_pg_biosynth"/>
</dbReference>
<dbReference type="GO" id="GO:0005524">
    <property type="term" value="F:ATP binding"/>
    <property type="evidence" value="ECO:0007669"/>
    <property type="project" value="UniProtKB-UniRule"/>
</dbReference>
<protein>
    <recommendedName>
        <fullName evidence="3 14">UDP-N-acetylmuramate--L-alanine ligase</fullName>
        <ecNumber evidence="3 14">6.3.2.8</ecNumber>
    </recommendedName>
    <alternativeName>
        <fullName evidence="14">UDP-N-acetylmuramoyl-L-alanine synthetase</fullName>
    </alternativeName>
</protein>
<evidence type="ECO:0000313" key="18">
    <source>
        <dbReference type="EMBL" id="SEU07726.1"/>
    </source>
</evidence>
<evidence type="ECO:0000259" key="15">
    <source>
        <dbReference type="Pfam" id="PF01225"/>
    </source>
</evidence>
<evidence type="ECO:0000256" key="5">
    <source>
        <dbReference type="ARBA" id="ARBA00022598"/>
    </source>
</evidence>
<dbReference type="SUPFAM" id="SSF53244">
    <property type="entry name" value="MurD-like peptide ligases, peptide-binding domain"/>
    <property type="match status" value="1"/>
</dbReference>
<dbReference type="GO" id="GO:0071555">
    <property type="term" value="P:cell wall organization"/>
    <property type="evidence" value="ECO:0007669"/>
    <property type="project" value="UniProtKB-KW"/>
</dbReference>
<dbReference type="UniPathway" id="UPA00219"/>
<comment type="similarity">
    <text evidence="14">Belongs to the MurCDEF family.</text>
</comment>
<evidence type="ECO:0000313" key="19">
    <source>
        <dbReference type="Proteomes" id="UP000199095"/>
    </source>
</evidence>
<evidence type="ECO:0000256" key="2">
    <source>
        <dbReference type="ARBA" id="ARBA00004752"/>
    </source>
</evidence>
<dbReference type="Gene3D" id="3.40.1190.10">
    <property type="entry name" value="Mur-like, catalytic domain"/>
    <property type="match status" value="1"/>
</dbReference>
<keyword evidence="6 14" id="KW-0132">Cell division</keyword>
<evidence type="ECO:0000256" key="6">
    <source>
        <dbReference type="ARBA" id="ARBA00022618"/>
    </source>
</evidence>
<dbReference type="PANTHER" id="PTHR43445">
    <property type="entry name" value="UDP-N-ACETYLMURAMATE--L-ALANINE LIGASE-RELATED"/>
    <property type="match status" value="1"/>
</dbReference>
<evidence type="ECO:0000256" key="4">
    <source>
        <dbReference type="ARBA" id="ARBA00022490"/>
    </source>
</evidence>
<dbReference type="Gene3D" id="3.90.190.20">
    <property type="entry name" value="Mur ligase, C-terminal domain"/>
    <property type="match status" value="1"/>
</dbReference>
<sequence length="430" mass="49060">MTMYHFIGIKGTGMSALAQILHDAGEKVQGSDVEKRFFTQEALEKRSINIMTFSEKNIHEGLTIIAGNAFSDDHEEIQKAKELDLPFYRYHDFLGEWLKNYVSIAVTGSHGKTSTTGLLAHVLQHAEPTSYLIGDGSGLGHEDSKYFAFEACEYRRHFLSYEPDYAIMTNIDFDHPDYFTSIDDVFDAFQEMAMKVKKGIIACGDDEELQHIQPKVPVVYYGLSDGNDFQAKSVEETKNGTKFDVFVRNTFYDTFEIPSYGTHNVLNALAVIALCHYEDIPSENIKALKTFKGVKRRFTEKEWKKNQILIDDYAHHPKEIEATIDSARKKYQDKQIIAIFQPHTFTRTKTFLQEFANSLELADYVYLCDIFGSAREKSGNLSIEDLQKKIEDSSILNLENTNVLAGHENSVLIFMGAGDVQKYQKEYEKL</sequence>
<dbReference type="GO" id="GO:0008763">
    <property type="term" value="F:UDP-N-acetylmuramate-L-alanine ligase activity"/>
    <property type="evidence" value="ECO:0007669"/>
    <property type="project" value="UniProtKB-UniRule"/>
</dbReference>
<evidence type="ECO:0000259" key="16">
    <source>
        <dbReference type="Pfam" id="PF02875"/>
    </source>
</evidence>
<keyword evidence="5 14" id="KW-0436">Ligase</keyword>
<feature type="domain" description="Mur ligase N-terminal catalytic" evidence="15">
    <location>
        <begin position="4"/>
        <end position="101"/>
    </location>
</feature>
<dbReference type="InterPro" id="IPR036615">
    <property type="entry name" value="Mur_ligase_C_dom_sf"/>
</dbReference>
<comment type="subcellular location">
    <subcellularLocation>
        <location evidence="1 14">Cytoplasm</location>
    </subcellularLocation>
</comment>
<dbReference type="GO" id="GO:0051301">
    <property type="term" value="P:cell division"/>
    <property type="evidence" value="ECO:0007669"/>
    <property type="project" value="UniProtKB-KW"/>
</dbReference>
<dbReference type="InterPro" id="IPR036565">
    <property type="entry name" value="Mur-like_cat_sf"/>
</dbReference>
<keyword evidence="9 14" id="KW-0133">Cell shape</keyword>
<dbReference type="Pfam" id="PF01225">
    <property type="entry name" value="Mur_ligase"/>
    <property type="match status" value="1"/>
</dbReference>
<dbReference type="GO" id="GO:0005737">
    <property type="term" value="C:cytoplasm"/>
    <property type="evidence" value="ECO:0007669"/>
    <property type="project" value="UniProtKB-SubCell"/>
</dbReference>
<dbReference type="AlphaFoldDB" id="A0A1I0JCD3"/>
<comment type="catalytic activity">
    <reaction evidence="13 14">
        <text>UDP-N-acetyl-alpha-D-muramate + L-alanine + ATP = UDP-N-acetyl-alpha-D-muramoyl-L-alanine + ADP + phosphate + H(+)</text>
        <dbReference type="Rhea" id="RHEA:23372"/>
        <dbReference type="ChEBI" id="CHEBI:15378"/>
        <dbReference type="ChEBI" id="CHEBI:30616"/>
        <dbReference type="ChEBI" id="CHEBI:43474"/>
        <dbReference type="ChEBI" id="CHEBI:57972"/>
        <dbReference type="ChEBI" id="CHEBI:70757"/>
        <dbReference type="ChEBI" id="CHEBI:83898"/>
        <dbReference type="ChEBI" id="CHEBI:456216"/>
        <dbReference type="EC" id="6.3.2.8"/>
    </reaction>
</comment>
<accession>A0A1I0JCD3</accession>
<dbReference type="EMBL" id="FOHJ01000018">
    <property type="protein sequence ID" value="SEU07726.1"/>
    <property type="molecule type" value="Genomic_DNA"/>
</dbReference>
<evidence type="ECO:0000259" key="17">
    <source>
        <dbReference type="Pfam" id="PF08245"/>
    </source>
</evidence>
<keyword evidence="12 14" id="KW-0961">Cell wall biogenesis/degradation</keyword>
<evidence type="ECO:0000256" key="1">
    <source>
        <dbReference type="ARBA" id="ARBA00004496"/>
    </source>
</evidence>
<dbReference type="HAMAP" id="MF_00046">
    <property type="entry name" value="MurC"/>
    <property type="match status" value="1"/>
</dbReference>
<keyword evidence="4 14" id="KW-0963">Cytoplasm</keyword>
<proteinExistence type="inferred from homology"/>
<evidence type="ECO:0000256" key="3">
    <source>
        <dbReference type="ARBA" id="ARBA00012211"/>
    </source>
</evidence>
<dbReference type="Proteomes" id="UP000199095">
    <property type="component" value="Unassembled WGS sequence"/>
</dbReference>
<dbReference type="SUPFAM" id="SSF53623">
    <property type="entry name" value="MurD-like peptide ligases, catalytic domain"/>
    <property type="match status" value="1"/>
</dbReference>
<dbReference type="InterPro" id="IPR013221">
    <property type="entry name" value="Mur_ligase_cen"/>
</dbReference>
<evidence type="ECO:0000256" key="8">
    <source>
        <dbReference type="ARBA" id="ARBA00022840"/>
    </source>
</evidence>
<keyword evidence="10 14" id="KW-0573">Peptidoglycan synthesis</keyword>
<keyword evidence="11 14" id="KW-0131">Cell cycle</keyword>
<dbReference type="EC" id="6.3.2.8" evidence="3 14"/>
<gene>
    <name evidence="14" type="primary">murC</name>
    <name evidence="18" type="ORF">SAMN05421676_11815</name>
</gene>
<dbReference type="NCBIfam" id="TIGR01082">
    <property type="entry name" value="murC"/>
    <property type="match status" value="1"/>
</dbReference>
<keyword evidence="7 14" id="KW-0547">Nucleotide-binding</keyword>
<dbReference type="STRING" id="237682.SAMN05421676_11815"/>
<dbReference type="SUPFAM" id="SSF51984">
    <property type="entry name" value="MurCD N-terminal domain"/>
    <property type="match status" value="1"/>
</dbReference>
<feature type="domain" description="Mur ligase central" evidence="17">
    <location>
        <begin position="106"/>
        <end position="274"/>
    </location>
</feature>
<dbReference type="Pfam" id="PF02875">
    <property type="entry name" value="Mur_ligase_C"/>
    <property type="match status" value="1"/>
</dbReference>
<dbReference type="Pfam" id="PF08245">
    <property type="entry name" value="Mur_ligase_M"/>
    <property type="match status" value="1"/>
</dbReference>
<evidence type="ECO:0000256" key="10">
    <source>
        <dbReference type="ARBA" id="ARBA00022984"/>
    </source>
</evidence>
<dbReference type="GO" id="GO:0008360">
    <property type="term" value="P:regulation of cell shape"/>
    <property type="evidence" value="ECO:0007669"/>
    <property type="project" value="UniProtKB-KW"/>
</dbReference>
<evidence type="ECO:0000256" key="13">
    <source>
        <dbReference type="ARBA" id="ARBA00047833"/>
    </source>
</evidence>
<keyword evidence="8 14" id="KW-0067">ATP-binding</keyword>
<dbReference type="Gene3D" id="3.40.50.720">
    <property type="entry name" value="NAD(P)-binding Rossmann-like Domain"/>
    <property type="match status" value="1"/>
</dbReference>
<feature type="domain" description="Mur ligase C-terminal" evidence="16">
    <location>
        <begin position="297"/>
        <end position="391"/>
    </location>
</feature>
<evidence type="ECO:0000256" key="7">
    <source>
        <dbReference type="ARBA" id="ARBA00022741"/>
    </source>
</evidence>
<dbReference type="OrthoDB" id="9804126at2"/>
<name>A0A1I0JCD3_9BACI</name>
<evidence type="ECO:0000256" key="14">
    <source>
        <dbReference type="HAMAP-Rule" id="MF_00046"/>
    </source>
</evidence>
<dbReference type="GO" id="GO:0009252">
    <property type="term" value="P:peptidoglycan biosynthetic process"/>
    <property type="evidence" value="ECO:0007669"/>
    <property type="project" value="UniProtKB-UniRule"/>
</dbReference>
<comment type="function">
    <text evidence="14">Cell wall formation.</text>
</comment>
<dbReference type="InterPro" id="IPR000713">
    <property type="entry name" value="Mur_ligase_N"/>
</dbReference>
<feature type="binding site" evidence="14">
    <location>
        <begin position="108"/>
        <end position="114"/>
    </location>
    <ligand>
        <name>ATP</name>
        <dbReference type="ChEBI" id="CHEBI:30616"/>
    </ligand>
</feature>
<keyword evidence="19" id="KW-1185">Reference proteome</keyword>